<gene>
    <name evidence="1" type="ORF">CYMTET_54440</name>
</gene>
<proteinExistence type="predicted"/>
<dbReference type="Proteomes" id="UP001190700">
    <property type="component" value="Unassembled WGS sequence"/>
</dbReference>
<reference evidence="1 2" key="1">
    <citation type="journal article" date="2015" name="Genome Biol. Evol.">
        <title>Comparative Genomics of a Bacterivorous Green Alga Reveals Evolutionary Causalities and Consequences of Phago-Mixotrophic Mode of Nutrition.</title>
        <authorList>
            <person name="Burns J.A."/>
            <person name="Paasch A."/>
            <person name="Narechania A."/>
            <person name="Kim E."/>
        </authorList>
    </citation>
    <scope>NUCLEOTIDE SEQUENCE [LARGE SCALE GENOMIC DNA]</scope>
    <source>
        <strain evidence="1 2">PLY_AMNH</strain>
    </source>
</reference>
<evidence type="ECO:0000313" key="1">
    <source>
        <dbReference type="EMBL" id="KAK3235359.1"/>
    </source>
</evidence>
<dbReference type="EMBL" id="LGRX02035309">
    <property type="protein sequence ID" value="KAK3235359.1"/>
    <property type="molecule type" value="Genomic_DNA"/>
</dbReference>
<dbReference type="AlphaFoldDB" id="A0AAE0EPC6"/>
<protein>
    <submittedName>
        <fullName evidence="1">Uncharacterized protein</fullName>
    </submittedName>
</protein>
<keyword evidence="2" id="KW-1185">Reference proteome</keyword>
<name>A0AAE0EPC6_9CHLO</name>
<accession>A0AAE0EPC6</accession>
<evidence type="ECO:0000313" key="2">
    <source>
        <dbReference type="Proteomes" id="UP001190700"/>
    </source>
</evidence>
<comment type="caution">
    <text evidence="1">The sequence shown here is derived from an EMBL/GenBank/DDBJ whole genome shotgun (WGS) entry which is preliminary data.</text>
</comment>
<sequence length="120" mass="13321">MARPSHVSFSSTPGIEAADLLKLLEVTNGRVIESQDDPMCKGLEAEVIGLVQMNDPWANEFTTVVVELPDLQSQTQAIYDHRPAANLFAMDMIAMKHGHCTHKLKALLIVMICFGSPWWT</sequence>
<organism evidence="1 2">
    <name type="scientific">Cymbomonas tetramitiformis</name>
    <dbReference type="NCBI Taxonomy" id="36881"/>
    <lineage>
        <taxon>Eukaryota</taxon>
        <taxon>Viridiplantae</taxon>
        <taxon>Chlorophyta</taxon>
        <taxon>Pyramimonadophyceae</taxon>
        <taxon>Pyramimonadales</taxon>
        <taxon>Pyramimonadaceae</taxon>
        <taxon>Cymbomonas</taxon>
    </lineage>
</organism>